<feature type="domain" description="Protein kinase" evidence="3">
    <location>
        <begin position="1677"/>
        <end position="1936"/>
    </location>
</feature>
<dbReference type="SUPFAM" id="SSF56112">
    <property type="entry name" value="Protein kinase-like (PK-like)"/>
    <property type="match status" value="1"/>
</dbReference>
<dbReference type="SMART" id="SM00181">
    <property type="entry name" value="EGF"/>
    <property type="match status" value="3"/>
</dbReference>
<evidence type="ECO:0000313" key="5">
    <source>
        <dbReference type="Proteomes" id="UP000078387"/>
    </source>
</evidence>
<evidence type="ECO:0000256" key="2">
    <source>
        <dbReference type="SAM" id="SignalP"/>
    </source>
</evidence>
<dbReference type="GO" id="GO:0004672">
    <property type="term" value="F:protein kinase activity"/>
    <property type="evidence" value="ECO:0007669"/>
    <property type="project" value="InterPro"/>
</dbReference>
<dbReference type="PANTHER" id="PTHR45756:SF1">
    <property type="entry name" value="PROTEIN KINASE DOMAIN CONTAINING PROTEIN"/>
    <property type="match status" value="1"/>
</dbReference>
<dbReference type="InterPro" id="IPR001245">
    <property type="entry name" value="Ser-Thr/Tyr_kinase_cat_dom"/>
</dbReference>
<proteinExistence type="predicted"/>
<feature type="chain" id="PRO_5008039939" description="Protein kinase domain-containing protein" evidence="2">
    <location>
        <begin position="26"/>
        <end position="1941"/>
    </location>
</feature>
<dbReference type="Gene3D" id="2.10.220.10">
    <property type="entry name" value="Hormone Receptor, Insulin-like Growth Factor Receptor 1, Chain A, domain 2"/>
    <property type="match status" value="1"/>
</dbReference>
<dbReference type="InterPro" id="IPR053215">
    <property type="entry name" value="TKL_Ser/Thr_kinase"/>
</dbReference>
<dbReference type="VEuPathDB" id="AmoebaDB:EHI7A_090190"/>
<protein>
    <recommendedName>
        <fullName evidence="3">Protein kinase domain-containing protein</fullName>
    </recommendedName>
</protein>
<dbReference type="VEuPathDB" id="AmoebaDB:EHI8A_092870"/>
<feature type="signal peptide" evidence="2">
    <location>
        <begin position="1"/>
        <end position="25"/>
    </location>
</feature>
<keyword evidence="1" id="KW-0472">Membrane</keyword>
<dbReference type="PANTHER" id="PTHR45756">
    <property type="entry name" value="PALMITOYLTRANSFERASE"/>
    <property type="match status" value="1"/>
</dbReference>
<dbReference type="eggNOG" id="KOG0192">
    <property type="taxonomic scope" value="Eukaryota"/>
</dbReference>
<evidence type="ECO:0000259" key="3">
    <source>
        <dbReference type="PROSITE" id="PS50011"/>
    </source>
</evidence>
<dbReference type="eggNOG" id="KOG3525">
    <property type="taxonomic scope" value="Eukaryota"/>
</dbReference>
<gene>
    <name evidence="4" type="ORF">CL6EHI_174920</name>
</gene>
<dbReference type="VEuPathDB" id="AmoebaDB:KM1_161740"/>
<reference evidence="4 5" key="1">
    <citation type="submission" date="2016-05" db="EMBL/GenBank/DDBJ databases">
        <title>First whole genome sequencing of Entamoeba histolytica HM1:IMSS-clone-6.</title>
        <authorList>
            <person name="Mukherjee Avik.K."/>
            <person name="Izumyama S."/>
            <person name="Nakada-Tsukui K."/>
            <person name="Nozaki T."/>
        </authorList>
    </citation>
    <scope>NUCLEOTIDE SEQUENCE [LARGE SCALE GENOMIC DNA]</scope>
    <source>
        <strain evidence="4 5">HM1:IMSS clone 6</strain>
    </source>
</reference>
<keyword evidence="2" id="KW-0732">Signal</keyword>
<dbReference type="Gene3D" id="2.60.40.10">
    <property type="entry name" value="Immunoglobulins"/>
    <property type="match status" value="1"/>
</dbReference>
<dbReference type="InterPro" id="IPR013783">
    <property type="entry name" value="Ig-like_fold"/>
</dbReference>
<dbReference type="InterPro" id="IPR009030">
    <property type="entry name" value="Growth_fac_rcpt_cys_sf"/>
</dbReference>
<dbReference type="Gene3D" id="1.10.510.10">
    <property type="entry name" value="Transferase(Phosphotransferase) domain 1"/>
    <property type="match status" value="1"/>
</dbReference>
<dbReference type="VEuPathDB" id="AmoebaDB:EHI5A_075420"/>
<dbReference type="Pfam" id="PF07714">
    <property type="entry name" value="PK_Tyr_Ser-Thr"/>
    <property type="match status" value="1"/>
</dbReference>
<comment type="caution">
    <text evidence="4">The sequence shown here is derived from an EMBL/GenBank/DDBJ whole genome shotgun (WGS) entry which is preliminary data.</text>
</comment>
<dbReference type="VEuPathDB" id="AmoebaDB:EHI_174920"/>
<organism evidence="4 5">
    <name type="scientific">Entamoeba histolytica</name>
    <dbReference type="NCBI Taxonomy" id="5759"/>
    <lineage>
        <taxon>Eukaryota</taxon>
        <taxon>Amoebozoa</taxon>
        <taxon>Evosea</taxon>
        <taxon>Archamoebae</taxon>
        <taxon>Mastigamoebida</taxon>
        <taxon>Entamoebidae</taxon>
        <taxon>Entamoeba</taxon>
    </lineage>
</organism>
<dbReference type="InterPro" id="IPR011009">
    <property type="entry name" value="Kinase-like_dom_sf"/>
</dbReference>
<dbReference type="SUPFAM" id="SSF57184">
    <property type="entry name" value="Growth factor receptor domain"/>
    <property type="match status" value="3"/>
</dbReference>
<name>A0A175JLH0_ENTHI</name>
<keyword evidence="1" id="KW-1133">Transmembrane helix</keyword>
<evidence type="ECO:0000313" key="4">
    <source>
        <dbReference type="EMBL" id="GAT94318.1"/>
    </source>
</evidence>
<sequence length="1941" mass="218467">MRIKTCLKSIIQLILFINFVNRINGFDICYIKSNNTLLGYGTTTKPNICELKTPPQIIIDSGIPPTYTFRSGTSAGINNDTINIRQQLVNNDWEKTTQIIFEKGHGLKSISLGETAIKCSWSISNENIVSDFVYFFAYKNEAWGFTKISAKTSFPLYIYTQSYELFELTRTNSEPFVFFNGINTTHNTLETTSKPYINTIRKSFTKDCIYQFSSYYIGGAGVNDGNYKMISICERNSIQRYVQCYWSKGSYNDCSCKPVSKEPKIKTSGNLKYPDCHYLSYLYDFSLNIENIYVEFDTVNTTTWSDFLIPQRMESLTLVITANGVDFLTINSDFSLPSFSFKVYGGLNITGELIFETAANYYFKNLTFEKVMVDEYIDDNTILFASTVNEIDAKKLESIETLNKKIVQVLPTCGTVDTIRRFVKSPGDKDSDSYLGCKCTVETETIFEQFDCEEVSKEPTSQLDLIISKSIYDGNNFIRYWNNIKFTGNGYRTLKGLRHNAKICTFIADRRYTIDTELYCDEVNIEQGVTIEVKGNLYIKTLNILEDYSNLNQKPIFISSPLILTNLSSITFAHPLQSCVELVASSLIYDSNVKNFSDYSLVGLEHLLRVCPKGSINTAVECEMDGINYPTNFIYSYCPCSGSACSIKIPNTISRVTASSVSSIEGKLIINGDLSLSNFNLISTLEITSQSTVIIEGTTELQINSINPSSESIPILILQSPTIINGALNKFSIIPSSVTTFNYNNVQLEKVTETTSGSLVLKPTVTSLSIEKIETVSSLNTIPLFILESSEIPISISGNLSSVSNKIILLTKSRKVSDPVKVSCDGQAVLPTGFKDCNKIGLSSHSCYFNSNKYVLSSSNLNIDYSCPCKRSNDISCTITIDPSSTSISVINNVTEFTVESSITFESKSHTFTIRSSSADSIITINGDSNFIQVDAIPGFTLKSTSQNNVLSSISQYTFSSVTTAKSNVFSLKKVTNNGVIVVSSLNNYCTVGQLNDNIFSCLICGDITANSNGICDERNPIERCSYLVNGYCKECEEGYYVEGERLGSQSCQALQPGCLRGNSKECFKCVNNKKIEGTSCVDVSDCSFYLNELCILCEEGKRSSNGQTCDTKCDESCKSCHSMKDNEVCNICNFELKYSKAFDDNKCTTGEGVDIVSPTYQISCSKGYSFDSLNSNKCNKCITGCSICEGGKCLQCEKKEDILFNGGCRSQELSKCKTINDNKCIECNEQEYYDITTGTCTKYDSTCKSVDYNGLCTSCTNKESYVELPERKKCVSKQQDIKCLSSLYGICYRCIQKYYPNGVKCEQCLEHCKLCSNEKQCDVCEDGYQLINSTCVSLTTEHCEHYGTLSCIKCESGYYLDTLKCTKCDSKCKECTSNNICSLCNEGYYLNNSKCISLEEANKKHCIKISKTGCIKCEIGYYNKDGECLSCNSIKPNCAVCNITSNKCIKCPEEYIMKEEGCVHYSTIPHCKQAIDGYCDKCDNWYALSYTRISCERYAEGGKIAAIIISIIILVSIIILIGIVIYLLYKRYQRHLEITRATGIFPLKHCNIELQTYPILPTIVCETTIIEFNDKMELNKEYSKGFYIGNKGETTVEIQFTIKEDQRYRIEFSPNNLVIKSKMCCLINVLIMPYCSFNIQQEFKCIIKENNNKKGELDFKFKANTIETYNIDPELIQYQNVLRANYEITISKAIYNNIPVIVRNIGCFELGIEEKKIYEEPLNILETFPSSNYLTKYIGKVLLKNTHLIITEFAPLGTLQDIINSKKNSINSVLKQRIVLDASKGIAILHAKNYLHYNIKPSNILLISTNINDQSLVKITDFGYHYNYKKFFNHRIEVSERPTYIAPEIFTGQKFTNKTDVYAFALTMFAILTLNEPYPLNEYPYPWSISKFVCVGRRLPQPSDMSKQMYDIISNSWEHCSADRFTIDEIVHELKKLSVN</sequence>
<dbReference type="PROSITE" id="PS50011">
    <property type="entry name" value="PROTEIN_KINASE_DOM"/>
    <property type="match status" value="1"/>
</dbReference>
<dbReference type="GO" id="GO:0005524">
    <property type="term" value="F:ATP binding"/>
    <property type="evidence" value="ECO:0007669"/>
    <property type="project" value="InterPro"/>
</dbReference>
<dbReference type="EMBL" id="BDEQ01000001">
    <property type="protein sequence ID" value="GAT94318.1"/>
    <property type="molecule type" value="Genomic_DNA"/>
</dbReference>
<dbReference type="InterPro" id="IPR000719">
    <property type="entry name" value="Prot_kinase_dom"/>
</dbReference>
<dbReference type="InterPro" id="IPR000742">
    <property type="entry name" value="EGF"/>
</dbReference>
<dbReference type="InterPro" id="IPR006212">
    <property type="entry name" value="Furin_repeat"/>
</dbReference>
<dbReference type="SMART" id="SM00261">
    <property type="entry name" value="FU"/>
    <property type="match status" value="6"/>
</dbReference>
<feature type="transmembrane region" description="Helical" evidence="1">
    <location>
        <begin position="1505"/>
        <end position="1530"/>
    </location>
</feature>
<evidence type="ECO:0000256" key="1">
    <source>
        <dbReference type="SAM" id="Phobius"/>
    </source>
</evidence>
<keyword evidence="1" id="KW-0812">Transmembrane</keyword>
<accession>A0A175JLH0</accession>
<dbReference type="Proteomes" id="UP000078387">
    <property type="component" value="Unassembled WGS sequence"/>
</dbReference>